<dbReference type="InterPro" id="IPR000595">
    <property type="entry name" value="cNMP-bd_dom"/>
</dbReference>
<reference evidence="2 3" key="1">
    <citation type="submission" date="2019-02" db="EMBL/GenBank/DDBJ databases">
        <title>Aquabacterium sp. strain KMB7.</title>
        <authorList>
            <person name="Chen W.-M."/>
        </authorList>
    </citation>
    <scope>NUCLEOTIDE SEQUENCE [LARGE SCALE GENOMIC DNA]</scope>
    <source>
        <strain evidence="2 3">KMB7</strain>
    </source>
</reference>
<accession>A0A4Q9GX91</accession>
<proteinExistence type="predicted"/>
<dbReference type="Proteomes" id="UP000292120">
    <property type="component" value="Unassembled WGS sequence"/>
</dbReference>
<gene>
    <name evidence="2" type="ORF">EYS42_16125</name>
</gene>
<evidence type="ECO:0000313" key="3">
    <source>
        <dbReference type="Proteomes" id="UP000292120"/>
    </source>
</evidence>
<protein>
    <submittedName>
        <fullName evidence="2">Crp/Fnr family transcriptional regulator</fullName>
    </submittedName>
</protein>
<keyword evidence="3" id="KW-1185">Reference proteome</keyword>
<organism evidence="2 3">
    <name type="scientific">Aquabacterium lacunae</name>
    <dbReference type="NCBI Taxonomy" id="2528630"/>
    <lineage>
        <taxon>Bacteria</taxon>
        <taxon>Pseudomonadati</taxon>
        <taxon>Pseudomonadota</taxon>
        <taxon>Betaproteobacteria</taxon>
        <taxon>Burkholderiales</taxon>
        <taxon>Aquabacterium</taxon>
    </lineage>
</organism>
<dbReference type="InterPro" id="IPR014710">
    <property type="entry name" value="RmlC-like_jellyroll"/>
</dbReference>
<dbReference type="InterPro" id="IPR018490">
    <property type="entry name" value="cNMP-bd_dom_sf"/>
</dbReference>
<dbReference type="EMBL" id="SIXI01000008">
    <property type="protein sequence ID" value="TBO27955.1"/>
    <property type="molecule type" value="Genomic_DNA"/>
</dbReference>
<dbReference type="Pfam" id="PF00027">
    <property type="entry name" value="cNMP_binding"/>
    <property type="match status" value="1"/>
</dbReference>
<dbReference type="RefSeq" id="WP_130969224.1">
    <property type="nucleotide sequence ID" value="NZ_SIXI01000008.1"/>
</dbReference>
<dbReference type="OrthoDB" id="9798104at2"/>
<sequence length="204" mass="23201">MRDWLCWQVLGWLAQVPADQLPDPPADAERHVQLVPLRKGQRLFDIGQAHPYVHVLRRGCVKTLYRGADGQEWVQAFFDEGSFLCSLTSLLPGGVSSYACEALEPCEVERIDYAWLEATARAHPLWQQALLMGWKDYATRREQREHLLLTHTPEARYQAFVQQHPGLAQRVPQQDLARHLGITPVSLSRIRARLRAPTIAPPAV</sequence>
<dbReference type="AlphaFoldDB" id="A0A4Q9GX91"/>
<dbReference type="Gene3D" id="2.60.120.10">
    <property type="entry name" value="Jelly Rolls"/>
    <property type="match status" value="1"/>
</dbReference>
<evidence type="ECO:0000259" key="1">
    <source>
        <dbReference type="Pfam" id="PF00027"/>
    </source>
</evidence>
<evidence type="ECO:0000313" key="2">
    <source>
        <dbReference type="EMBL" id="TBO27955.1"/>
    </source>
</evidence>
<feature type="domain" description="Cyclic nucleotide-binding" evidence="1">
    <location>
        <begin position="36"/>
        <end position="116"/>
    </location>
</feature>
<name>A0A4Q9GX91_9BURK</name>
<dbReference type="CDD" id="cd00038">
    <property type="entry name" value="CAP_ED"/>
    <property type="match status" value="1"/>
</dbReference>
<comment type="caution">
    <text evidence="2">The sequence shown here is derived from an EMBL/GenBank/DDBJ whole genome shotgun (WGS) entry which is preliminary data.</text>
</comment>
<dbReference type="SUPFAM" id="SSF51206">
    <property type="entry name" value="cAMP-binding domain-like"/>
    <property type="match status" value="1"/>
</dbReference>